<proteinExistence type="predicted"/>
<protein>
    <submittedName>
        <fullName evidence="1">Uncharacterized protein</fullName>
    </submittedName>
</protein>
<evidence type="ECO:0000313" key="2">
    <source>
        <dbReference type="Proteomes" id="UP001231370"/>
    </source>
</evidence>
<comment type="caution">
    <text evidence="1">The sequence shown here is derived from an EMBL/GenBank/DDBJ whole genome shotgun (WGS) entry which is preliminary data.</text>
</comment>
<gene>
    <name evidence="1" type="ORF">PJF56_19150</name>
</gene>
<keyword evidence="2" id="KW-1185">Reference proteome</keyword>
<organism evidence="1 2">
    <name type="scientific">Roseofilum halophilum BLCC-M91</name>
    <dbReference type="NCBI Taxonomy" id="3022259"/>
    <lineage>
        <taxon>Bacteria</taxon>
        <taxon>Bacillati</taxon>
        <taxon>Cyanobacteriota</taxon>
        <taxon>Cyanophyceae</taxon>
        <taxon>Desertifilales</taxon>
        <taxon>Desertifilaceae</taxon>
        <taxon>Roseofilum</taxon>
        <taxon>Roseofilum halophilum</taxon>
    </lineage>
</organism>
<dbReference type="Proteomes" id="UP001231370">
    <property type="component" value="Unassembled WGS sequence"/>
</dbReference>
<name>A0ABT7BR79_9CYAN</name>
<dbReference type="RefSeq" id="WP_283764280.1">
    <property type="nucleotide sequence ID" value="NZ_JAQPOK010000148.1"/>
</dbReference>
<reference evidence="1 2" key="1">
    <citation type="submission" date="2023-01" db="EMBL/GenBank/DDBJ databases">
        <title>Novel diversity within Roseofilum (Cyanobacteria; Desertifilaceae) from marine benthic mats with descriptions of four novel species.</title>
        <authorList>
            <person name="Wang Y."/>
            <person name="Berthold D.E."/>
            <person name="Hu J."/>
            <person name="Lefler F.W."/>
            <person name="Laughinghouse H.D. IV."/>
        </authorList>
    </citation>
    <scope>NUCLEOTIDE SEQUENCE [LARGE SCALE GENOMIC DNA]</scope>
    <source>
        <strain evidence="1 2">BLCC-M91</strain>
    </source>
</reference>
<dbReference type="EMBL" id="JAQPOK010000148">
    <property type="protein sequence ID" value="MDJ1180981.1"/>
    <property type="molecule type" value="Genomic_DNA"/>
</dbReference>
<evidence type="ECO:0000313" key="1">
    <source>
        <dbReference type="EMBL" id="MDJ1180981.1"/>
    </source>
</evidence>
<sequence>MVKVNQQTDFCIEEISELLLRYRMGKDRKIIPSSVASGTLFDEYLQKKLQSRLSIPEQDFIKLISNQSFRGLVFARRGFLDESVAYMNMTARQLQEASVNDETLLLCRSFFETAAAYVDCKCERWDRSAKRLLLALKIDNILEQECEYSVLHLHRIQLVHNFIRLYSRYRQEDAINLANAVVEYLTGNRQTLPIIGQWNSSKLVSQYPEFIHAWLCEIIGEVGLLLAGQKLKNAKTLFNQFQSWRLLVCEYESERLYQWCQIKHYFLDSNIDNFIDLSSQFLVEGRDATSLTILWYITVLDIMRFLEATHIETFCLFRDEVLKDIEEWEHCPRQIKRIFKEYCKTV</sequence>
<accession>A0ABT7BR79</accession>